<reference evidence="4 5" key="1">
    <citation type="submission" date="2017-08" db="EMBL/GenBank/DDBJ databases">
        <title>Infants hospitalized years apart are colonized by the same room-sourced microbial strains.</title>
        <authorList>
            <person name="Brooks B."/>
            <person name="Olm M.R."/>
            <person name="Firek B.A."/>
            <person name="Baker R."/>
            <person name="Thomas B.C."/>
            <person name="Morowitz M.J."/>
            <person name="Banfield J.F."/>
        </authorList>
    </citation>
    <scope>NUCLEOTIDE SEQUENCE [LARGE SCALE GENOMIC DNA]</scope>
    <source>
        <strain evidence="4">S2_003_000_R2_14</strain>
    </source>
</reference>
<organism evidence="4 5">
    <name type="scientific">Archangium gephyra</name>
    <dbReference type="NCBI Taxonomy" id="48"/>
    <lineage>
        <taxon>Bacteria</taxon>
        <taxon>Pseudomonadati</taxon>
        <taxon>Myxococcota</taxon>
        <taxon>Myxococcia</taxon>
        <taxon>Myxococcales</taxon>
        <taxon>Cystobacterineae</taxon>
        <taxon>Archangiaceae</taxon>
        <taxon>Archangium</taxon>
    </lineage>
</organism>
<dbReference type="PROSITE" id="PS50005">
    <property type="entry name" value="TPR"/>
    <property type="match status" value="1"/>
</dbReference>
<feature type="transmembrane region" description="Helical" evidence="3">
    <location>
        <begin position="209"/>
        <end position="229"/>
    </location>
</feature>
<evidence type="ECO:0000313" key="4">
    <source>
        <dbReference type="EMBL" id="PZR06074.1"/>
    </source>
</evidence>
<evidence type="ECO:0008006" key="6">
    <source>
        <dbReference type="Google" id="ProtNLM"/>
    </source>
</evidence>
<feature type="repeat" description="TPR" evidence="1">
    <location>
        <begin position="504"/>
        <end position="537"/>
    </location>
</feature>
<comment type="caution">
    <text evidence="4">The sequence shown here is derived from an EMBL/GenBank/DDBJ whole genome shotgun (WGS) entry which is preliminary data.</text>
</comment>
<dbReference type="AlphaFoldDB" id="A0A2W5US64"/>
<keyword evidence="3" id="KW-1133">Transmembrane helix</keyword>
<keyword evidence="1" id="KW-0802">TPR repeat</keyword>
<sequence length="557" mass="59884">MPPVATGTRTGAPAVQTPTEAPPRARGVTLRALMKRAAQSGHPRLPPFVAVHLLQRLCASMEQVTGLPEGRVTLDSITCGFDGTFQLEGSEGAPADTIALASLFEPLGGIPPDDLALVLATALRGDLDGPRTLAQRLGHWLARQRQPPGGMDPGVALLAWLFPDEAPVPPPLPLAEWFAHERTTETVIARRPTGLTTDDAVDRATQRKVLIGLGVLVLGLISVLTVVSLREDEHLPPRPVDLAKTVPALPVQKPQQAPTLGEVPAPTPSLPHSAHGVPARFVLSFDAHGIDLQRAGREVKAPSPKWSARTSFAFKAPQLPPYAWLYAAEFADDGTFLRLTTVGPEWTALESAKARFFVMQPDHPPDQGSFDLALASGINGQRVLGERLRNVFGEALTQQEGTRFILDELNPAESYLVTVQRPARGPAPLIIMSATQPRAWMYSGTAIHEKGPMLQTLLTPGVPFRVKGVSRLSFVVLGVVGDATQYAVNVVSSKDVGKAASTDASAHYRAGEQAFLRGDLETAVNELTRCKQLDPKSSICSDLLVQARRLFEEDLKK</sequence>
<name>A0A2W5US64_9BACT</name>
<evidence type="ECO:0000256" key="1">
    <source>
        <dbReference type="PROSITE-ProRule" id="PRU00339"/>
    </source>
</evidence>
<dbReference type="EMBL" id="QFQP01000040">
    <property type="protein sequence ID" value="PZR06074.1"/>
    <property type="molecule type" value="Genomic_DNA"/>
</dbReference>
<evidence type="ECO:0000256" key="3">
    <source>
        <dbReference type="SAM" id="Phobius"/>
    </source>
</evidence>
<protein>
    <recommendedName>
        <fullName evidence="6">Tetratricopeptide repeat protein</fullName>
    </recommendedName>
</protein>
<gene>
    <name evidence="4" type="ORF">DI536_31110</name>
</gene>
<keyword evidence="3" id="KW-0472">Membrane</keyword>
<dbReference type="Proteomes" id="UP000249061">
    <property type="component" value="Unassembled WGS sequence"/>
</dbReference>
<feature type="region of interest" description="Disordered" evidence="2">
    <location>
        <begin position="1"/>
        <end position="23"/>
    </location>
</feature>
<accession>A0A2W5US64</accession>
<dbReference type="InterPro" id="IPR019734">
    <property type="entry name" value="TPR_rpt"/>
</dbReference>
<evidence type="ECO:0000256" key="2">
    <source>
        <dbReference type="SAM" id="MobiDB-lite"/>
    </source>
</evidence>
<evidence type="ECO:0000313" key="5">
    <source>
        <dbReference type="Proteomes" id="UP000249061"/>
    </source>
</evidence>
<proteinExistence type="predicted"/>
<keyword evidence="3" id="KW-0812">Transmembrane</keyword>